<dbReference type="PANTHER" id="PTHR38790">
    <property type="entry name" value="2EXR DOMAIN-CONTAINING PROTEIN-RELATED"/>
    <property type="match status" value="1"/>
</dbReference>
<dbReference type="Proteomes" id="UP000030706">
    <property type="component" value="Unassembled WGS sequence"/>
</dbReference>
<accession>A0A074XH38</accession>
<evidence type="ECO:0000313" key="3">
    <source>
        <dbReference type="Proteomes" id="UP000030706"/>
    </source>
</evidence>
<dbReference type="GeneID" id="40749537"/>
<evidence type="ECO:0000313" key="2">
    <source>
        <dbReference type="EMBL" id="KEQ81362.1"/>
    </source>
</evidence>
<name>A0A074XH38_AURPU</name>
<proteinExistence type="predicted"/>
<dbReference type="AlphaFoldDB" id="A0A074XH38"/>
<dbReference type="Pfam" id="PF24864">
    <property type="entry name" value="DUF7730"/>
    <property type="match status" value="1"/>
</dbReference>
<dbReference type="PANTHER" id="PTHR38790:SF9">
    <property type="entry name" value="F-BOX DOMAIN-CONTAINING PROTEIN"/>
    <property type="match status" value="1"/>
</dbReference>
<gene>
    <name evidence="2" type="ORF">M438DRAFT_358075</name>
</gene>
<feature type="domain" description="DUF7730" evidence="1">
    <location>
        <begin position="279"/>
        <end position="397"/>
    </location>
</feature>
<sequence>MHFVSITGQHEDEALFEVAMGWHGTQINKLLLPKIRSDYGTYPLLNLLLVSKEFSLKKMCDQKLLPGGIRQKKAQMMFSVNLVPRLILDIHGKVETKLRTLTSLWALARYSNNHLDLKLTFNGAIHVSERRMLSSTTYLKRLYAEIKCYQEQLRWAVSMSATGSPDPLARLGSHRVREIFVQARVLLISHAKALFDEPMHSNIQPTTSLHHHYQPASIKESVIDLTHPAQAIMSEPPHKRRRTTARLLPEQDNVITRVPGVQERRSIRVATQFQLRYSTRSPFFRLLPLEIRSMIYKSCFESMARAGDQRIEPSSTEILHNGKMVEVLGLGGDTHDVSPLDIFLVCRGMHKEAEPVLWSEMNFLFRSTRLLNLLSTTKQLAHCRPSRSIPLMYPVEKIRRIELEFPETYVSDLESDLKTLECFWNLAKRIGDKFELRITYPSTEDNAEQSEVEAAALKTIFNDMRVYQARREAAGQKLRVSKTEMLSWIDDDPWKFVVNFPDPSEVINTGDESQNIS</sequence>
<dbReference type="HOGENOM" id="CLU_526720_0_0_1"/>
<keyword evidence="3" id="KW-1185">Reference proteome</keyword>
<protein>
    <recommendedName>
        <fullName evidence="1">DUF7730 domain-containing protein</fullName>
    </recommendedName>
</protein>
<organism evidence="2 3">
    <name type="scientific">Aureobasidium pullulans EXF-150</name>
    <dbReference type="NCBI Taxonomy" id="1043002"/>
    <lineage>
        <taxon>Eukaryota</taxon>
        <taxon>Fungi</taxon>
        <taxon>Dikarya</taxon>
        <taxon>Ascomycota</taxon>
        <taxon>Pezizomycotina</taxon>
        <taxon>Dothideomycetes</taxon>
        <taxon>Dothideomycetidae</taxon>
        <taxon>Dothideales</taxon>
        <taxon>Saccotheciaceae</taxon>
        <taxon>Aureobasidium</taxon>
    </lineage>
</organism>
<dbReference type="InterPro" id="IPR056632">
    <property type="entry name" value="DUF7730"/>
</dbReference>
<dbReference type="EMBL" id="KL584992">
    <property type="protein sequence ID" value="KEQ81362.1"/>
    <property type="molecule type" value="Genomic_DNA"/>
</dbReference>
<dbReference type="RefSeq" id="XP_029757549.1">
    <property type="nucleotide sequence ID" value="XM_029907231.1"/>
</dbReference>
<evidence type="ECO:0000259" key="1">
    <source>
        <dbReference type="Pfam" id="PF24864"/>
    </source>
</evidence>
<reference evidence="2 3" key="1">
    <citation type="journal article" date="2014" name="BMC Genomics">
        <title>Genome sequencing of four Aureobasidium pullulans varieties: biotechnological potential, stress tolerance, and description of new species.</title>
        <authorList>
            <person name="Gostin Ar C."/>
            <person name="Ohm R.A."/>
            <person name="Kogej T."/>
            <person name="Sonjak S."/>
            <person name="Turk M."/>
            <person name="Zajc J."/>
            <person name="Zalar P."/>
            <person name="Grube M."/>
            <person name="Sun H."/>
            <person name="Han J."/>
            <person name="Sharma A."/>
            <person name="Chiniquy J."/>
            <person name="Ngan C.Y."/>
            <person name="Lipzen A."/>
            <person name="Barry K."/>
            <person name="Grigoriev I.V."/>
            <person name="Gunde-Cimerman N."/>
        </authorList>
    </citation>
    <scope>NUCLEOTIDE SEQUENCE [LARGE SCALE GENOMIC DNA]</scope>
    <source>
        <strain evidence="2 3">EXF-150</strain>
    </source>
</reference>